<evidence type="ECO:0000256" key="4">
    <source>
        <dbReference type="ARBA" id="ARBA00046271"/>
    </source>
</evidence>
<comment type="caution">
    <text evidence="5">The sequence shown here is derived from an EMBL/GenBank/DDBJ whole genome shotgun (WGS) entry which is preliminary data.</text>
</comment>
<dbReference type="EMBL" id="JAWWNJ010000009">
    <property type="protein sequence ID" value="KAK7048500.1"/>
    <property type="molecule type" value="Genomic_DNA"/>
</dbReference>
<gene>
    <name evidence="5" type="ORF">R3P38DRAFT_1867872</name>
</gene>
<protein>
    <submittedName>
        <fullName evidence="5">Uncharacterized protein</fullName>
    </submittedName>
</protein>
<evidence type="ECO:0000256" key="3">
    <source>
        <dbReference type="ARBA" id="ARBA00023140"/>
    </source>
</evidence>
<proteinExistence type="predicted"/>
<name>A0AAW0DC84_9AGAR</name>
<dbReference type="AlphaFoldDB" id="A0AAW0DC84"/>
<evidence type="ECO:0000256" key="2">
    <source>
        <dbReference type="ARBA" id="ARBA00023136"/>
    </source>
</evidence>
<evidence type="ECO:0000313" key="5">
    <source>
        <dbReference type="EMBL" id="KAK7048500.1"/>
    </source>
</evidence>
<organism evidence="5 6">
    <name type="scientific">Favolaschia claudopus</name>
    <dbReference type="NCBI Taxonomy" id="2862362"/>
    <lineage>
        <taxon>Eukaryota</taxon>
        <taxon>Fungi</taxon>
        <taxon>Dikarya</taxon>
        <taxon>Basidiomycota</taxon>
        <taxon>Agaricomycotina</taxon>
        <taxon>Agaricomycetes</taxon>
        <taxon>Agaricomycetidae</taxon>
        <taxon>Agaricales</taxon>
        <taxon>Marasmiineae</taxon>
        <taxon>Mycenaceae</taxon>
        <taxon>Favolaschia</taxon>
    </lineage>
</organism>
<dbReference type="PANTHER" id="PTHR12652">
    <property type="entry name" value="PEROXISOMAL BIOGENESIS FACTOR 11"/>
    <property type="match status" value="1"/>
</dbReference>
<dbReference type="GO" id="GO:0005778">
    <property type="term" value="C:peroxisomal membrane"/>
    <property type="evidence" value="ECO:0007669"/>
    <property type="project" value="UniProtKB-SubCell"/>
</dbReference>
<dbReference type="Proteomes" id="UP001362999">
    <property type="component" value="Unassembled WGS sequence"/>
</dbReference>
<keyword evidence="1" id="KW-0962">Peroxisome biogenesis</keyword>
<sequence>MLSLKNQLLAVDDLLLGSIGASIPPSESRDHAVRFFSTWSGTDKLLMTSQYACKLVAPFLLYRAQLQFRAGKRGQPLSPSTDALYKFAGSVSVARRIMGFWGILGIMKSLSALERSPPASRIALNLGRLQGLSMIVFYPLEYISFFSAPFGGPILRISPSAAMAAQLWSVRAWGLFVALRIAELCLEWMALVHKESEATEDTLKAIKKRKHAILYQLFANVSRFPVILHWSVVGGIYSSELWTSGLSLLSGIAAFRGGWESSRIPAPMK</sequence>
<keyword evidence="3" id="KW-0576">Peroxisome</keyword>
<dbReference type="PANTHER" id="PTHR12652:SF25">
    <property type="entry name" value="MICROBODY (PEROXISOME) PROLIFERATION PROTEIN PEROXIN 11C (EUROFUNG)"/>
    <property type="match status" value="1"/>
</dbReference>
<dbReference type="Pfam" id="PF05648">
    <property type="entry name" value="PEX11"/>
    <property type="match status" value="1"/>
</dbReference>
<dbReference type="GO" id="GO:0016559">
    <property type="term" value="P:peroxisome fission"/>
    <property type="evidence" value="ECO:0007669"/>
    <property type="project" value="InterPro"/>
</dbReference>
<accession>A0AAW0DC84</accession>
<evidence type="ECO:0000256" key="1">
    <source>
        <dbReference type="ARBA" id="ARBA00022593"/>
    </source>
</evidence>
<keyword evidence="6" id="KW-1185">Reference proteome</keyword>
<reference evidence="5 6" key="1">
    <citation type="journal article" date="2024" name="J Genomics">
        <title>Draft genome sequencing and assembly of Favolaschia claudopus CIRM-BRFM 2984 isolated from oak limbs.</title>
        <authorList>
            <person name="Navarro D."/>
            <person name="Drula E."/>
            <person name="Chaduli D."/>
            <person name="Cazenave R."/>
            <person name="Ahrendt S."/>
            <person name="Wang J."/>
            <person name="Lipzen A."/>
            <person name="Daum C."/>
            <person name="Barry K."/>
            <person name="Grigoriev I.V."/>
            <person name="Favel A."/>
            <person name="Rosso M.N."/>
            <person name="Martin F."/>
        </authorList>
    </citation>
    <scope>NUCLEOTIDE SEQUENCE [LARGE SCALE GENOMIC DNA]</scope>
    <source>
        <strain evidence="5 6">CIRM-BRFM 2984</strain>
    </source>
</reference>
<comment type="subcellular location">
    <subcellularLocation>
        <location evidence="4">Peroxisome membrane</location>
    </subcellularLocation>
</comment>
<keyword evidence="2" id="KW-0472">Membrane</keyword>
<evidence type="ECO:0000313" key="6">
    <source>
        <dbReference type="Proteomes" id="UP001362999"/>
    </source>
</evidence>
<dbReference type="InterPro" id="IPR008733">
    <property type="entry name" value="PEX11"/>
</dbReference>